<evidence type="ECO:0000313" key="2">
    <source>
        <dbReference type="EMBL" id="GAH29517.1"/>
    </source>
</evidence>
<protein>
    <submittedName>
        <fullName evidence="2">Uncharacterized protein</fullName>
    </submittedName>
</protein>
<accession>X1EAA5</accession>
<name>X1EAA5_9ZZZZ</name>
<dbReference type="EMBL" id="BARU01000253">
    <property type="protein sequence ID" value="GAH29517.1"/>
    <property type="molecule type" value="Genomic_DNA"/>
</dbReference>
<comment type="caution">
    <text evidence="2">The sequence shown here is derived from an EMBL/GenBank/DDBJ whole genome shotgun (WGS) entry which is preliminary data.</text>
</comment>
<proteinExistence type="predicted"/>
<gene>
    <name evidence="2" type="ORF">S03H2_00968</name>
</gene>
<dbReference type="AlphaFoldDB" id="X1EAA5"/>
<feature type="compositionally biased region" description="Basic residues" evidence="1">
    <location>
        <begin position="91"/>
        <end position="109"/>
    </location>
</feature>
<feature type="region of interest" description="Disordered" evidence="1">
    <location>
        <begin position="90"/>
        <end position="145"/>
    </location>
</feature>
<reference evidence="2" key="1">
    <citation type="journal article" date="2014" name="Front. Microbiol.">
        <title>High frequency of phylogenetically diverse reductive dehalogenase-homologous genes in deep subseafloor sedimentary metagenomes.</title>
        <authorList>
            <person name="Kawai M."/>
            <person name="Futagami T."/>
            <person name="Toyoda A."/>
            <person name="Takaki Y."/>
            <person name="Nishi S."/>
            <person name="Hori S."/>
            <person name="Arai W."/>
            <person name="Tsubouchi T."/>
            <person name="Morono Y."/>
            <person name="Uchiyama I."/>
            <person name="Ito T."/>
            <person name="Fujiyama A."/>
            <person name="Inagaki F."/>
            <person name="Takami H."/>
        </authorList>
    </citation>
    <scope>NUCLEOTIDE SEQUENCE</scope>
    <source>
        <strain evidence="2">Expedition CK06-06</strain>
    </source>
</reference>
<evidence type="ECO:0000256" key="1">
    <source>
        <dbReference type="SAM" id="MobiDB-lite"/>
    </source>
</evidence>
<sequence>MVSQQVLVKNFYRALLSASYVAGATAVGGPPAGAMAARSLATPLGVASIELAAQQATEFTIDSKAMSQGGLILEPTFALLGEDGPELVIPLKKKPRSRKQKANDKKKSRAWREANAALRNKNGQLKKGRSQKDVAKRANRILKRL</sequence>
<organism evidence="2">
    <name type="scientific">marine sediment metagenome</name>
    <dbReference type="NCBI Taxonomy" id="412755"/>
    <lineage>
        <taxon>unclassified sequences</taxon>
        <taxon>metagenomes</taxon>
        <taxon>ecological metagenomes</taxon>
    </lineage>
</organism>